<name>G5K5I2_9STRE</name>
<reference evidence="1 2" key="1">
    <citation type="journal article" date="2014" name="Int. J. Syst. Evol. Microbiol.">
        <title>Phylogenomics and the dynamic genome evolution of the genus Streptococcus.</title>
        <authorList>
            <consortium name="The Broad Institute Genome Sequencing Platform"/>
            <person name="Richards V.P."/>
            <person name="Palmer S.R."/>
            <person name="Pavinski Bitar P.D."/>
            <person name="Qin X."/>
            <person name="Weinstock G.M."/>
            <person name="Highlander S.K."/>
            <person name="Town C.D."/>
            <person name="Burne R.A."/>
            <person name="Stanhope M.J."/>
        </authorList>
    </citation>
    <scope>NUCLEOTIDE SEQUENCE [LARGE SCALE GENOMIC DNA]</scope>
    <source>
        <strain evidence="1 2">707-05</strain>
    </source>
</reference>
<evidence type="ECO:0000313" key="1">
    <source>
        <dbReference type="EMBL" id="EHI69036.1"/>
    </source>
</evidence>
<comment type="caution">
    <text evidence="1">The sequence shown here is derived from an EMBL/GenBank/DDBJ whole genome shotgun (WGS) entry which is preliminary data.</text>
</comment>
<organism evidence="1 2">
    <name type="scientific">Streptococcus ictaluri 707-05</name>
    <dbReference type="NCBI Taxonomy" id="764299"/>
    <lineage>
        <taxon>Bacteria</taxon>
        <taxon>Bacillati</taxon>
        <taxon>Bacillota</taxon>
        <taxon>Bacilli</taxon>
        <taxon>Lactobacillales</taxon>
        <taxon>Streptococcaceae</taxon>
        <taxon>Streptococcus</taxon>
    </lineage>
</organism>
<accession>G5K5I2</accession>
<proteinExistence type="predicted"/>
<evidence type="ECO:0000313" key="2">
    <source>
        <dbReference type="Proteomes" id="UP000003330"/>
    </source>
</evidence>
<protein>
    <submittedName>
        <fullName evidence="1">Uncharacterized protein</fullName>
    </submittedName>
</protein>
<gene>
    <name evidence="1" type="ORF">STRIC_2098</name>
</gene>
<dbReference type="EMBL" id="AEUX02000007">
    <property type="protein sequence ID" value="EHI69036.1"/>
    <property type="molecule type" value="Genomic_DNA"/>
</dbReference>
<dbReference type="AlphaFoldDB" id="G5K5I2"/>
<keyword evidence="2" id="KW-1185">Reference proteome</keyword>
<sequence>MRPKRYPYQKRPADKLVIPEFKKRITLEELLESIFDNYRKIHFSI</sequence>
<dbReference type="Proteomes" id="UP000003330">
    <property type="component" value="Unassembled WGS sequence"/>
</dbReference>